<keyword evidence="3" id="KW-1185">Reference proteome</keyword>
<proteinExistence type="predicted"/>
<comment type="caution">
    <text evidence="2">The sequence shown here is derived from an EMBL/GenBank/DDBJ whole genome shotgun (WGS) entry which is preliminary data.</text>
</comment>
<gene>
    <name evidence="2" type="ORF">JYA63_14730</name>
</gene>
<protein>
    <submittedName>
        <fullName evidence="2">Uncharacterized protein</fullName>
    </submittedName>
</protein>
<reference evidence="2 3" key="1">
    <citation type="submission" date="2021-01" db="EMBL/GenBank/DDBJ databases">
        <title>Genome Sequencing of Type Strains.</title>
        <authorList>
            <person name="Lemaire J.F."/>
            <person name="Inderbitzin P."/>
            <person name="Collins S.B."/>
            <person name="Wespe N."/>
            <person name="Knight-Connoni V."/>
        </authorList>
    </citation>
    <scope>NUCLEOTIDE SEQUENCE [LARGE SCALE GENOMIC DNA]</scope>
    <source>
        <strain evidence="2 3">DSM 23009</strain>
    </source>
</reference>
<dbReference type="EMBL" id="JAFHKR010000039">
    <property type="protein sequence ID" value="MBN3555531.1"/>
    <property type="molecule type" value="Genomic_DNA"/>
</dbReference>
<dbReference type="RefSeq" id="WP_205726342.1">
    <property type="nucleotide sequence ID" value="NZ_JAFHKR010000039.1"/>
</dbReference>
<keyword evidence="1" id="KW-0812">Transmembrane</keyword>
<organism evidence="2 3">
    <name type="scientific">Fictibacillus nanhaiensis</name>
    <dbReference type="NCBI Taxonomy" id="742169"/>
    <lineage>
        <taxon>Bacteria</taxon>
        <taxon>Bacillati</taxon>
        <taxon>Bacillota</taxon>
        <taxon>Bacilli</taxon>
        <taxon>Bacillales</taxon>
        <taxon>Fictibacillaceae</taxon>
        <taxon>Fictibacillus</taxon>
    </lineage>
</organism>
<dbReference type="Proteomes" id="UP001296923">
    <property type="component" value="Unassembled WGS sequence"/>
</dbReference>
<accession>A0ABS2ZVQ9</accession>
<evidence type="ECO:0000313" key="3">
    <source>
        <dbReference type="Proteomes" id="UP001296923"/>
    </source>
</evidence>
<evidence type="ECO:0000256" key="1">
    <source>
        <dbReference type="SAM" id="Phobius"/>
    </source>
</evidence>
<feature type="transmembrane region" description="Helical" evidence="1">
    <location>
        <begin position="6"/>
        <end position="26"/>
    </location>
</feature>
<keyword evidence="1" id="KW-1133">Transmembrane helix</keyword>
<sequence>MSKSKSYQITLTGFWIFSMINVASFLSNRKWLPWSDWINSIYSPLYKLMFGG</sequence>
<name>A0ABS2ZVQ9_9BACL</name>
<evidence type="ECO:0000313" key="2">
    <source>
        <dbReference type="EMBL" id="MBN3555531.1"/>
    </source>
</evidence>
<keyword evidence="1" id="KW-0472">Membrane</keyword>